<keyword evidence="13" id="KW-1185">Reference proteome</keyword>
<evidence type="ECO:0000259" key="11">
    <source>
        <dbReference type="Pfam" id="PF07730"/>
    </source>
</evidence>
<keyword evidence="8" id="KW-0902">Two-component regulatory system</keyword>
<feature type="transmembrane region" description="Helical" evidence="9">
    <location>
        <begin position="119"/>
        <end position="138"/>
    </location>
</feature>
<evidence type="ECO:0000313" key="12">
    <source>
        <dbReference type="EMBL" id="TCO52565.1"/>
    </source>
</evidence>
<evidence type="ECO:0000256" key="1">
    <source>
        <dbReference type="ARBA" id="ARBA00000085"/>
    </source>
</evidence>
<dbReference type="PANTHER" id="PTHR24421">
    <property type="entry name" value="NITRATE/NITRITE SENSOR PROTEIN NARX-RELATED"/>
    <property type="match status" value="1"/>
</dbReference>
<comment type="catalytic activity">
    <reaction evidence="1">
        <text>ATP + protein L-histidine = ADP + protein N-phospho-L-histidine.</text>
        <dbReference type="EC" id="2.7.13.3"/>
    </reaction>
</comment>
<keyword evidence="7" id="KW-0067">ATP-binding</keyword>
<proteinExistence type="predicted"/>
<dbReference type="InterPro" id="IPR050482">
    <property type="entry name" value="Sensor_HK_TwoCompSys"/>
</dbReference>
<dbReference type="InterPro" id="IPR011712">
    <property type="entry name" value="Sig_transdc_His_kin_sub3_dim/P"/>
</dbReference>
<evidence type="ECO:0000256" key="9">
    <source>
        <dbReference type="SAM" id="Phobius"/>
    </source>
</evidence>
<keyword evidence="3" id="KW-0597">Phosphoprotein</keyword>
<dbReference type="InterPro" id="IPR003594">
    <property type="entry name" value="HATPase_dom"/>
</dbReference>
<keyword evidence="4" id="KW-0808">Transferase</keyword>
<evidence type="ECO:0000256" key="8">
    <source>
        <dbReference type="ARBA" id="ARBA00023012"/>
    </source>
</evidence>
<reference evidence="12 13" key="1">
    <citation type="submission" date="2019-03" db="EMBL/GenBank/DDBJ databases">
        <title>Genomic Encyclopedia of Type Strains, Phase IV (KMG-IV): sequencing the most valuable type-strain genomes for metagenomic binning, comparative biology and taxonomic classification.</title>
        <authorList>
            <person name="Goeker M."/>
        </authorList>
    </citation>
    <scope>NUCLEOTIDE SEQUENCE [LARGE SCALE GENOMIC DNA]</scope>
    <source>
        <strain evidence="12 13">DSM 45934</strain>
    </source>
</reference>
<keyword evidence="6 12" id="KW-0418">Kinase</keyword>
<evidence type="ECO:0000313" key="13">
    <source>
        <dbReference type="Proteomes" id="UP000295680"/>
    </source>
</evidence>
<sequence length="357" mass="38229">MRRGWLRLAPTAILVVALFAAGDHRSLWSAGLALAAVVGTLPLVWLSWMPTWIVTTGLVLLTLAGLAMSIEFPNGFGIALSFVAAWFAVRTTNKLTAVIVLPVSFAAILASNLARDQSWLDLVAAAAGLAAVVLAGVARRQRNARIEQTELALARAQTAREEHARAAALAERARIAREMHDVLAHSLAGLALNLQGARLVLVRDGASEEAIQQVERAQRLATDGLAEARRAVAALRSDRQRSVKDLAAQYGPDANLQVIGDAGDLPEDAEDTLYRAAQETLTNVRKHAPGAKVEIRLEHGDHEVALTVTNHGGRRAAPSRDPGYGLTGMRERAQLLGGTFEAGPVEDGWRVHLTVPR</sequence>
<organism evidence="12 13">
    <name type="scientific">Actinocrispum wychmicini</name>
    <dbReference type="NCBI Taxonomy" id="1213861"/>
    <lineage>
        <taxon>Bacteria</taxon>
        <taxon>Bacillati</taxon>
        <taxon>Actinomycetota</taxon>
        <taxon>Actinomycetes</taxon>
        <taxon>Pseudonocardiales</taxon>
        <taxon>Pseudonocardiaceae</taxon>
        <taxon>Actinocrispum</taxon>
    </lineage>
</organism>
<evidence type="ECO:0000256" key="3">
    <source>
        <dbReference type="ARBA" id="ARBA00022553"/>
    </source>
</evidence>
<feature type="domain" description="Signal transduction histidine kinase subgroup 3 dimerisation and phosphoacceptor" evidence="11">
    <location>
        <begin position="171"/>
        <end position="238"/>
    </location>
</feature>
<feature type="transmembrane region" description="Helical" evidence="9">
    <location>
        <begin position="72"/>
        <end position="89"/>
    </location>
</feature>
<feature type="transmembrane region" description="Helical" evidence="9">
    <location>
        <begin position="95"/>
        <end position="114"/>
    </location>
</feature>
<dbReference type="Pfam" id="PF07730">
    <property type="entry name" value="HisKA_3"/>
    <property type="match status" value="1"/>
</dbReference>
<comment type="caution">
    <text evidence="12">The sequence shown here is derived from an EMBL/GenBank/DDBJ whole genome shotgun (WGS) entry which is preliminary data.</text>
</comment>
<name>A0A4R2JE87_9PSEU</name>
<dbReference type="SUPFAM" id="SSF55874">
    <property type="entry name" value="ATPase domain of HSP90 chaperone/DNA topoisomerase II/histidine kinase"/>
    <property type="match status" value="1"/>
</dbReference>
<dbReference type="EC" id="2.7.13.3" evidence="2"/>
<dbReference type="GO" id="GO:0000155">
    <property type="term" value="F:phosphorelay sensor kinase activity"/>
    <property type="evidence" value="ECO:0007669"/>
    <property type="project" value="InterPro"/>
</dbReference>
<dbReference type="Gene3D" id="3.30.565.10">
    <property type="entry name" value="Histidine kinase-like ATPase, C-terminal domain"/>
    <property type="match status" value="1"/>
</dbReference>
<dbReference type="OrthoDB" id="227596at2"/>
<keyword evidence="5" id="KW-0547">Nucleotide-binding</keyword>
<evidence type="ECO:0000256" key="2">
    <source>
        <dbReference type="ARBA" id="ARBA00012438"/>
    </source>
</evidence>
<feature type="domain" description="Histidine kinase/HSP90-like ATPase" evidence="10">
    <location>
        <begin position="270"/>
        <end position="356"/>
    </location>
</feature>
<evidence type="ECO:0000256" key="7">
    <source>
        <dbReference type="ARBA" id="ARBA00022840"/>
    </source>
</evidence>
<gene>
    <name evidence="12" type="ORF">EV192_112297</name>
</gene>
<protein>
    <recommendedName>
        <fullName evidence="2">histidine kinase</fullName>
        <ecNumber evidence="2">2.7.13.3</ecNumber>
    </recommendedName>
</protein>
<accession>A0A4R2JE87</accession>
<keyword evidence="9" id="KW-1133">Transmembrane helix</keyword>
<evidence type="ECO:0000256" key="6">
    <source>
        <dbReference type="ARBA" id="ARBA00022777"/>
    </source>
</evidence>
<dbReference type="GO" id="GO:0016020">
    <property type="term" value="C:membrane"/>
    <property type="evidence" value="ECO:0007669"/>
    <property type="project" value="InterPro"/>
</dbReference>
<evidence type="ECO:0000256" key="5">
    <source>
        <dbReference type="ARBA" id="ARBA00022741"/>
    </source>
</evidence>
<dbReference type="EMBL" id="SLWS01000012">
    <property type="protein sequence ID" value="TCO52565.1"/>
    <property type="molecule type" value="Genomic_DNA"/>
</dbReference>
<keyword evidence="9" id="KW-0472">Membrane</keyword>
<dbReference type="RefSeq" id="WP_132124479.1">
    <property type="nucleotide sequence ID" value="NZ_SLWS01000012.1"/>
</dbReference>
<dbReference type="AlphaFoldDB" id="A0A4R2JE87"/>
<evidence type="ECO:0000256" key="4">
    <source>
        <dbReference type="ARBA" id="ARBA00022679"/>
    </source>
</evidence>
<dbReference type="Gene3D" id="1.20.5.1930">
    <property type="match status" value="1"/>
</dbReference>
<dbReference type="CDD" id="cd16917">
    <property type="entry name" value="HATPase_UhpB-NarQ-NarX-like"/>
    <property type="match status" value="1"/>
</dbReference>
<dbReference type="InterPro" id="IPR036890">
    <property type="entry name" value="HATPase_C_sf"/>
</dbReference>
<evidence type="ECO:0000259" key="10">
    <source>
        <dbReference type="Pfam" id="PF02518"/>
    </source>
</evidence>
<dbReference type="PANTHER" id="PTHR24421:SF10">
    <property type="entry name" value="NITRATE_NITRITE SENSOR PROTEIN NARQ"/>
    <property type="match status" value="1"/>
</dbReference>
<dbReference type="GO" id="GO:0046983">
    <property type="term" value="F:protein dimerization activity"/>
    <property type="evidence" value="ECO:0007669"/>
    <property type="project" value="InterPro"/>
</dbReference>
<dbReference type="Proteomes" id="UP000295680">
    <property type="component" value="Unassembled WGS sequence"/>
</dbReference>
<dbReference type="Pfam" id="PF02518">
    <property type="entry name" value="HATPase_c"/>
    <property type="match status" value="1"/>
</dbReference>
<keyword evidence="9" id="KW-0812">Transmembrane</keyword>
<dbReference type="GO" id="GO:0005524">
    <property type="term" value="F:ATP binding"/>
    <property type="evidence" value="ECO:0007669"/>
    <property type="project" value="UniProtKB-KW"/>
</dbReference>